<organism evidence="2 3">
    <name type="scientific">Rozella allomycis (strain CSF55)</name>
    <dbReference type="NCBI Taxonomy" id="988480"/>
    <lineage>
        <taxon>Eukaryota</taxon>
        <taxon>Fungi</taxon>
        <taxon>Fungi incertae sedis</taxon>
        <taxon>Cryptomycota</taxon>
        <taxon>Cryptomycota incertae sedis</taxon>
        <taxon>Rozella</taxon>
    </lineage>
</organism>
<dbReference type="GO" id="GO:0005737">
    <property type="term" value="C:cytoplasm"/>
    <property type="evidence" value="ECO:0007669"/>
    <property type="project" value="TreeGrafter"/>
</dbReference>
<dbReference type="HOGENOM" id="CLU_043725_2_2_1"/>
<dbReference type="GO" id="GO:0003924">
    <property type="term" value="F:GTPase activity"/>
    <property type="evidence" value="ECO:0007669"/>
    <property type="project" value="InterPro"/>
</dbReference>
<dbReference type="Pfam" id="PF03308">
    <property type="entry name" value="MeaB"/>
    <property type="match status" value="1"/>
</dbReference>
<accession>A0A075AZY0</accession>
<comment type="similarity">
    <text evidence="1">Belongs to the SIMIBI class G3E GTPase family. ArgK/MeaB subfamily.</text>
</comment>
<sequence>MPANIIKLLHDLINGSRNALAKSITLVESNNAEHRKYSQFLLTECLKNLKTRPPLFLKSKRFALDVETYKQPKTLRIGLSGAPGVGKSTFIESFAMSLVNEGYKVAVLTRMYNLSRQDRAYVRPTPSRGTLGGVARNTHESIVMCEAAGYDIILVETVGVGQSETLVADMVDIFALLVPPAGGDELQKGIMELSDLVVVNKADGELINTARRAQIEYLSALKYMKRNSKVYMASSITGKGINEVWEGINEYYFLTVSEAKEKMDLLDGQESIDWDVNINSGFKRLQENSEVKSIKPILDKLLENDELTASQAADRIIEIFFNSINK</sequence>
<dbReference type="Gene3D" id="1.20.5.170">
    <property type="match status" value="1"/>
</dbReference>
<dbReference type="OrthoDB" id="1476984at2759"/>
<dbReference type="GO" id="GO:0005525">
    <property type="term" value="F:GTP binding"/>
    <property type="evidence" value="ECO:0007669"/>
    <property type="project" value="InterPro"/>
</dbReference>
<protein>
    <submittedName>
        <fullName evidence="2">ArgK protein domain-containing protein</fullName>
    </submittedName>
</protein>
<dbReference type="Proteomes" id="UP000030755">
    <property type="component" value="Unassembled WGS sequence"/>
</dbReference>
<dbReference type="CDD" id="cd03114">
    <property type="entry name" value="MMAA-like"/>
    <property type="match status" value="1"/>
</dbReference>
<keyword evidence="3" id="KW-1185">Reference proteome</keyword>
<dbReference type="AlphaFoldDB" id="A0A075AZY0"/>
<dbReference type="PANTHER" id="PTHR23408:SF3">
    <property type="entry name" value="METHYLMALONIC ACIDURIA TYPE A PROTEIN, MITOCHONDRIAL"/>
    <property type="match status" value="1"/>
</dbReference>
<dbReference type="EMBL" id="KE560785">
    <property type="protein sequence ID" value="EPZ35669.1"/>
    <property type="molecule type" value="Genomic_DNA"/>
</dbReference>
<dbReference type="Gene3D" id="3.40.50.300">
    <property type="entry name" value="P-loop containing nucleotide triphosphate hydrolases"/>
    <property type="match status" value="1"/>
</dbReference>
<evidence type="ECO:0000313" key="3">
    <source>
        <dbReference type="Proteomes" id="UP000030755"/>
    </source>
</evidence>
<dbReference type="PANTHER" id="PTHR23408">
    <property type="entry name" value="METHYLMALONYL-COA MUTASE"/>
    <property type="match status" value="1"/>
</dbReference>
<name>A0A075AZY0_ROZAC</name>
<gene>
    <name evidence="2" type="ORF">O9G_003613</name>
</gene>
<dbReference type="InterPro" id="IPR027417">
    <property type="entry name" value="P-loop_NTPase"/>
</dbReference>
<reference evidence="2 3" key="1">
    <citation type="journal article" date="2013" name="Curr. Biol.">
        <title>Shared signatures of parasitism and phylogenomics unite Cryptomycota and microsporidia.</title>
        <authorList>
            <person name="James T.Y."/>
            <person name="Pelin A."/>
            <person name="Bonen L."/>
            <person name="Ahrendt S."/>
            <person name="Sain D."/>
            <person name="Corradi N."/>
            <person name="Stajich J.E."/>
        </authorList>
    </citation>
    <scope>NUCLEOTIDE SEQUENCE [LARGE SCALE GENOMIC DNA]</scope>
    <source>
        <strain evidence="2 3">CSF55</strain>
    </source>
</reference>
<dbReference type="SUPFAM" id="SSF52540">
    <property type="entry name" value="P-loop containing nucleoside triphosphate hydrolases"/>
    <property type="match status" value="1"/>
</dbReference>
<evidence type="ECO:0000256" key="1">
    <source>
        <dbReference type="ARBA" id="ARBA00009625"/>
    </source>
</evidence>
<proteinExistence type="inferred from homology"/>
<evidence type="ECO:0000313" key="2">
    <source>
        <dbReference type="EMBL" id="EPZ35669.1"/>
    </source>
</evidence>
<dbReference type="STRING" id="988480.A0A075AZY0"/>
<dbReference type="InterPro" id="IPR005129">
    <property type="entry name" value="GTPase_ArgK"/>
</dbReference>